<proteinExistence type="predicted"/>
<dbReference type="KEGG" id="nhu:H0264_22335"/>
<feature type="signal peptide" evidence="1">
    <location>
        <begin position="1"/>
        <end position="33"/>
    </location>
</feature>
<keyword evidence="1" id="KW-0732">Signal</keyword>
<feature type="chain" id="PRO_5028183088" evidence="1">
    <location>
        <begin position="34"/>
        <end position="170"/>
    </location>
</feature>
<dbReference type="EMBL" id="CP059399">
    <property type="protein sequence ID" value="QLY28128.1"/>
    <property type="molecule type" value="Genomic_DNA"/>
</dbReference>
<dbReference type="AlphaFoldDB" id="A0A7D6Z6R1"/>
<accession>A0A7D6Z6R1</accession>
<organism evidence="2 3">
    <name type="scientific">Nocardia huaxiensis</name>
    <dbReference type="NCBI Taxonomy" id="2755382"/>
    <lineage>
        <taxon>Bacteria</taxon>
        <taxon>Bacillati</taxon>
        <taxon>Actinomycetota</taxon>
        <taxon>Actinomycetes</taxon>
        <taxon>Mycobacteriales</taxon>
        <taxon>Nocardiaceae</taxon>
        <taxon>Nocardia</taxon>
    </lineage>
</organism>
<dbReference type="Proteomes" id="UP000515512">
    <property type="component" value="Chromosome"/>
</dbReference>
<evidence type="ECO:0000256" key="1">
    <source>
        <dbReference type="SAM" id="SignalP"/>
    </source>
</evidence>
<reference evidence="2 3" key="1">
    <citation type="submission" date="2020-07" db="EMBL/GenBank/DDBJ databases">
        <authorList>
            <person name="Zhuang K."/>
            <person name="Ran Y."/>
        </authorList>
    </citation>
    <scope>NUCLEOTIDE SEQUENCE [LARGE SCALE GENOMIC DNA]</scope>
    <source>
        <strain evidence="2 3">WCH-YHL-001</strain>
    </source>
</reference>
<protein>
    <submittedName>
        <fullName evidence="2">Uncharacterized protein</fullName>
    </submittedName>
</protein>
<name>A0A7D6Z6R1_9NOCA</name>
<evidence type="ECO:0000313" key="3">
    <source>
        <dbReference type="Proteomes" id="UP000515512"/>
    </source>
</evidence>
<dbReference type="RefSeq" id="WP_181579336.1">
    <property type="nucleotide sequence ID" value="NZ_CP059399.1"/>
</dbReference>
<gene>
    <name evidence="2" type="ORF">H0264_22335</name>
</gene>
<sequence length="170" mass="16975">MFDRSCFRMTGLAMASAIPALLASTLLPISAHADLPDQIWGPTNLTGYLNAIGVSGSARCNGGGTAAVEFNASFALLLGANAVPGSSQSAAVGPVTPPLPLHMPPPPVVPCDGKLQYFATTGTLTPGINLPVALPGQGSGEMTLVRDGQVLASTGVQPITLLLGGNGSAL</sequence>
<keyword evidence="3" id="KW-1185">Reference proteome</keyword>
<evidence type="ECO:0000313" key="2">
    <source>
        <dbReference type="EMBL" id="QLY28128.1"/>
    </source>
</evidence>